<evidence type="ECO:0000256" key="2">
    <source>
        <dbReference type="ARBA" id="ARBA00022737"/>
    </source>
</evidence>
<dbReference type="Pfam" id="PF13041">
    <property type="entry name" value="PPR_2"/>
    <property type="match status" value="2"/>
</dbReference>
<dbReference type="InterPro" id="IPR011990">
    <property type="entry name" value="TPR-like_helical_dom_sf"/>
</dbReference>
<dbReference type="InterPro" id="IPR057577">
    <property type="entry name" value="Nucleoprot-TPR/MLP1_dom"/>
</dbReference>
<feature type="domain" description="Nucleoprotein TPR/MPL1" evidence="4">
    <location>
        <begin position="109"/>
        <end position="172"/>
    </location>
</feature>
<evidence type="ECO:0000259" key="4">
    <source>
        <dbReference type="Pfam" id="PF25481"/>
    </source>
</evidence>
<proteinExistence type="inferred from homology"/>
<comment type="similarity">
    <text evidence="1">Belongs to the PPR family. P subfamily.</text>
</comment>
<protein>
    <recommendedName>
        <fullName evidence="4">Nucleoprotein TPR/MPL1 domain-containing protein</fullName>
    </recommendedName>
</protein>
<sequence length="447" mass="51347">MPLFVSDEDEIEMLKTEVSELHKSKRQLMEIVEQKDEDISEKNVTIKSYLDKIVSLLSENAAQREYRLSEAEAELARTKDSCTHLSQTNTFRLSLPFLYIYGGVRGRRKELIERHNVWLNDELADKVDSLIKLRRMHADVEAEMSFKLADVERKFNDCSSSLNWNKERVRELEAKLTSLQEELCSQKMLQQLMKSDQMPNSRRSLDEARSLHREVSKQDCFPNACTYTILICGMRRKGLVGEAEQIFNEMEKLGFVPSVATFNALIDGICKASRLEDAHLLFYKMEIGRKPSLFLRLSPGSDRVIDSASLQKKVEQLCESGLVLQAYKLLMQLPNSGVAPDVITYNTLINGYCKGRNIDGAFKLFKDMQWKGITPNSVTYGTLIDGLRRVEREEDAFVVFNQMVKSGCRPSFAVYKSLMTWSCRNRKYLSSLPHREVEAIKANRGKF</sequence>
<comment type="caution">
    <text evidence="5">The sequence shown here is derived from an EMBL/GenBank/DDBJ whole genome shotgun (WGS) entry which is preliminary data.</text>
</comment>
<keyword evidence="2" id="KW-0677">Repeat</keyword>
<dbReference type="PANTHER" id="PTHR47941">
    <property type="entry name" value="PENTATRICOPEPTIDE REPEAT-CONTAINING PROTEIN 3, MITOCHONDRIAL"/>
    <property type="match status" value="1"/>
</dbReference>
<reference evidence="5 6" key="1">
    <citation type="journal article" date="2023" name="G3 (Bethesda)">
        <title>A chromosome-length genome assembly and annotation of blackberry (Rubus argutus, cv. 'Hillquist').</title>
        <authorList>
            <person name="Bruna T."/>
            <person name="Aryal R."/>
            <person name="Dudchenko O."/>
            <person name="Sargent D.J."/>
            <person name="Mead D."/>
            <person name="Buti M."/>
            <person name="Cavallini A."/>
            <person name="Hytonen T."/>
            <person name="Andres J."/>
            <person name="Pham M."/>
            <person name="Weisz D."/>
            <person name="Mascagni F."/>
            <person name="Usai G."/>
            <person name="Natali L."/>
            <person name="Bassil N."/>
            <person name="Fernandez G.E."/>
            <person name="Lomsadze A."/>
            <person name="Armour M."/>
            <person name="Olukolu B."/>
            <person name="Poorten T."/>
            <person name="Britton C."/>
            <person name="Davik J."/>
            <person name="Ashrafi H."/>
            <person name="Aiden E.L."/>
            <person name="Borodovsky M."/>
            <person name="Worthington M."/>
        </authorList>
    </citation>
    <scope>NUCLEOTIDE SEQUENCE [LARGE SCALE GENOMIC DNA]</scope>
    <source>
        <strain evidence="5">PI 553951</strain>
    </source>
</reference>
<organism evidence="5 6">
    <name type="scientific">Rubus argutus</name>
    <name type="common">Southern blackberry</name>
    <dbReference type="NCBI Taxonomy" id="59490"/>
    <lineage>
        <taxon>Eukaryota</taxon>
        <taxon>Viridiplantae</taxon>
        <taxon>Streptophyta</taxon>
        <taxon>Embryophyta</taxon>
        <taxon>Tracheophyta</taxon>
        <taxon>Spermatophyta</taxon>
        <taxon>Magnoliopsida</taxon>
        <taxon>eudicotyledons</taxon>
        <taxon>Gunneridae</taxon>
        <taxon>Pentapetalae</taxon>
        <taxon>rosids</taxon>
        <taxon>fabids</taxon>
        <taxon>Rosales</taxon>
        <taxon>Rosaceae</taxon>
        <taxon>Rosoideae</taxon>
        <taxon>Rosoideae incertae sedis</taxon>
        <taxon>Rubus</taxon>
    </lineage>
</organism>
<feature type="repeat" description="PPR" evidence="3">
    <location>
        <begin position="341"/>
        <end position="375"/>
    </location>
</feature>
<evidence type="ECO:0000313" key="6">
    <source>
        <dbReference type="Proteomes" id="UP001457282"/>
    </source>
</evidence>
<dbReference type="AlphaFoldDB" id="A0AAW1XKP9"/>
<dbReference type="InterPro" id="IPR002885">
    <property type="entry name" value="PPR_rpt"/>
</dbReference>
<keyword evidence="6" id="KW-1185">Reference proteome</keyword>
<evidence type="ECO:0000256" key="3">
    <source>
        <dbReference type="PROSITE-ProRule" id="PRU00708"/>
    </source>
</evidence>
<accession>A0AAW1XKP9</accession>
<feature type="repeat" description="PPR" evidence="3">
    <location>
        <begin position="376"/>
        <end position="410"/>
    </location>
</feature>
<dbReference type="NCBIfam" id="TIGR00756">
    <property type="entry name" value="PPR"/>
    <property type="match status" value="4"/>
</dbReference>
<dbReference type="PROSITE" id="PS51375">
    <property type="entry name" value="PPR"/>
    <property type="match status" value="4"/>
</dbReference>
<evidence type="ECO:0000256" key="1">
    <source>
        <dbReference type="ARBA" id="ARBA00007626"/>
    </source>
</evidence>
<name>A0AAW1XKP9_RUBAR</name>
<gene>
    <name evidence="5" type="ORF">M0R45_014115</name>
</gene>
<dbReference type="Proteomes" id="UP001457282">
    <property type="component" value="Unassembled WGS sequence"/>
</dbReference>
<dbReference type="Gene3D" id="1.25.40.10">
    <property type="entry name" value="Tetratricopeptide repeat domain"/>
    <property type="match status" value="2"/>
</dbReference>
<dbReference type="EMBL" id="JBEDUW010000003">
    <property type="protein sequence ID" value="KAK9937317.1"/>
    <property type="molecule type" value="Genomic_DNA"/>
</dbReference>
<dbReference type="Pfam" id="PF25481">
    <property type="entry name" value="Nucleoprot-TPR"/>
    <property type="match status" value="1"/>
</dbReference>
<feature type="repeat" description="PPR" evidence="3">
    <location>
        <begin position="223"/>
        <end position="257"/>
    </location>
</feature>
<evidence type="ECO:0000313" key="5">
    <source>
        <dbReference type="EMBL" id="KAK9937317.1"/>
    </source>
</evidence>
<feature type="repeat" description="PPR" evidence="3">
    <location>
        <begin position="258"/>
        <end position="292"/>
    </location>
</feature>